<dbReference type="InterPro" id="IPR003593">
    <property type="entry name" value="AAA+_ATPase"/>
</dbReference>
<dbReference type="OrthoDB" id="409557at2759"/>
<accession>A0A1Q9C1E4</accession>
<evidence type="ECO:0000256" key="1">
    <source>
        <dbReference type="ARBA" id="ARBA00000707"/>
    </source>
</evidence>
<evidence type="ECO:0000313" key="7">
    <source>
        <dbReference type="EMBL" id="OLP76741.1"/>
    </source>
</evidence>
<sequence length="2075" mass="234446">MKRPCTEKIAPIQVRVYTTAGNLVADLHLDEPIVVRKLKNKLVPTLGVSKYRQTLIQDTRVLNDNDKIRKTARLQVVLLNYIPTSTDNIRQLIDASFENSESEVEELLSKPQDVNACLPSTAYPNTANGTTTALQAAASANNTHILKVLFQAHADVNRNGNDRALSHAANQNAEETARILLQHRANPNAAGPNGYTALLCAVAGGHHALATLILAARANPNQGNDTTRTPFGVACHNNDEEMATTLLLARSHVHTPRHPPPHYQYNTTALCAAASANCVSGLKHLLETSIHIDSQLDAPPLWYATWNGRTEVIDFLLEQKANAKQRLLHGGTALSAAAFQGHNTILQKLLHHCKLQSEEDATILQEPLQLAMWSNRPETAKLLIDARANPSDTQSNETLFRIRQLRRYQYTWPLEALLPTIDKLILPAVPPQSNSLRRLNYMEQRLVAMAQVSQYLIDMPSGGPRGQWGRMYITPLKRPRLSSVIENCRLDRHGKVYVHSPNGEVDSHARVRELYHALEKLYRDHRLYKIPEVRAAIRRLQQKNQYARTSHIRKKIKLRRQDRNSATCKPMRDTQQQAMCSSPVNLSSSDSDAIANDSEANSKTCTANATEKTDERTGKGLAHIEYVFPEAPTAPFADTYDLGEQKLMANLMTDADVKVFPHLFPTGEYGYNPDIKFADYTRQRLLGADQRFEDCPDYIYFLLETWLKKRISSNTSVRISQQKQSSATHPTEALRKQVYTTLRDVPGTQPYVFAKKGVALSMFEQLGTPQWFLTLTCHAKQAHVLIACIYAKLLRGDTADTANDACKENINHASLTNSEPEKQEADTPKREEPKETPNTNTASEKKRKTDENDNPEAKAYTANELCNSMPAIVARQFFQQVKRFLRWLSPTPQDGAEDSDAEQESENTENASTQSSENNSSDEATTPKTNQYEHQKNAPHARHKWPCPFHVHDYIVRVEWQKRGYPHVHMLLWTQERVQPSLLPTQLSADDVEHLTDDEVADRILPCTVEDLTDKFICTTTPERWKNVHLKRRPERADYKCLSSLASLQAHNCNQYCRRYAGNLQYCRFGYPHAPEPRARRRTAKEQWSRRVKSSIAVRRHPGTKLEPHPLNGIGTLMGQYNKNILLEWQSSTDLQPICELTMASRYILGYTFKSEEDIVAARRVERLLEQFIDSNDPFHQATYKIAHASTQARTASTFEACHLLLGFPVVLFSRDHIWIQTGRPQTWTLWVRPQDIRFAITNPDVYASQHANELPAAQQRYANIQESMPDTITDIPVEADGITTTRRPWREISFFDYCAGFQRGQPRGATPGPLPRKRPAIVGHRQFSPDTDTEDYYFSKLLLHHVWKTPGDWLKPEDGGRHTRAFTRIVSDRQTYPHFMSSICYPSLNNTIAAAREIQRVQATMYLKASIRSSLRGWTLSRFDQDKYKDSIQIMQCLRNRNGRDFDFDAPDNVPSGVASDAFAPVEAGEECFELLQTDAGNEQITYQRTVMDYIISFVLEAPKTAPKINEQLKLIVHGPGGSGKSVILRAVAHKLRQAGVGVVITAPTGVAAFNINGVTLHTALSLPVINNSYGKSTDIPPPRGIQLESMRTLWKHAKVLLLDEFGFVSDETLQRVDRHLRLATGNDTTPFGGIHLVLFGDLYQLPPPHGKPIFACERHWSQFRLLELQGNQRAAQDPEWAALLARLRIGHWTEQDVRILQSRVSRRRNGIQPARNAMHLHATREAVAVTNARIFQHHIHQQHIRCYECPCIDTYAKTGEIADPNNSYIDPEDTGGLEALLTVAVGTRVMYKQNWDVRDGLVNGACGEVQSVELLDDQVTTIWVKFDKAGKRWCELHQTPAVAVERRSANYWGKNAQWIQRRQFPLVLAHASTIHKAQAVTLPEGIFAVPKNKQTRPPVPRQTRRMSTRSVATPDTTIQGAFFQKQERALCGLHALNNALGDDIFGEEDLVYAANQFLLENPELEDSVEDHISGNGWFSSEVLSTALLTKAMAEHDQVTWRLDLKPLTTPEDLENYVGALQNQNNQHWIAYRTISGKYTKLDSLNPSPTVISRNTFLQELHEHPHTYGIANIS</sequence>
<dbReference type="Pfam" id="PF14214">
    <property type="entry name" value="Helitron_like_N"/>
    <property type="match status" value="1"/>
</dbReference>
<comment type="similarity">
    <text evidence="5">Belongs to the helicase family.</text>
</comment>
<dbReference type="SUPFAM" id="SSF52540">
    <property type="entry name" value="P-loop containing nucleoside triphosphate hydrolases"/>
    <property type="match status" value="2"/>
</dbReference>
<organism evidence="7 8">
    <name type="scientific">Symbiodinium microadriaticum</name>
    <name type="common">Dinoflagellate</name>
    <name type="synonym">Zooxanthella microadriatica</name>
    <dbReference type="NCBI Taxonomy" id="2951"/>
    <lineage>
        <taxon>Eukaryota</taxon>
        <taxon>Sar</taxon>
        <taxon>Alveolata</taxon>
        <taxon>Dinophyceae</taxon>
        <taxon>Suessiales</taxon>
        <taxon>Symbiodiniaceae</taxon>
        <taxon>Symbiodinium</taxon>
    </lineage>
</organism>
<keyword evidence="5" id="KW-0227">DNA damage</keyword>
<comment type="caution">
    <text evidence="7">The sequence shown here is derived from an EMBL/GenBank/DDBJ whole genome shotgun (WGS) entry which is preliminary data.</text>
</comment>
<feature type="compositionally biased region" description="Acidic residues" evidence="6">
    <location>
        <begin position="895"/>
        <end position="907"/>
    </location>
</feature>
<dbReference type="GO" id="GO:0000723">
    <property type="term" value="P:telomere maintenance"/>
    <property type="evidence" value="ECO:0007669"/>
    <property type="project" value="InterPro"/>
</dbReference>
<dbReference type="GO" id="GO:0016887">
    <property type="term" value="F:ATP hydrolysis activity"/>
    <property type="evidence" value="ECO:0007669"/>
    <property type="project" value="RHEA"/>
</dbReference>
<dbReference type="InterPro" id="IPR025476">
    <property type="entry name" value="Helitron_helicase-like"/>
</dbReference>
<dbReference type="Pfam" id="PF05970">
    <property type="entry name" value="PIF1"/>
    <property type="match status" value="1"/>
</dbReference>
<keyword evidence="5 7" id="KW-0347">Helicase</keyword>
<gene>
    <name evidence="7" type="primary">pfh1</name>
    <name evidence="7" type="ORF">AK812_SmicGene43283</name>
</gene>
<dbReference type="Pfam" id="PF02099">
    <property type="entry name" value="Josephin"/>
    <property type="match status" value="1"/>
</dbReference>
<evidence type="ECO:0000256" key="3">
    <source>
        <dbReference type="ARBA" id="ARBA00022786"/>
    </source>
</evidence>
<keyword evidence="2" id="KW-0645">Protease</keyword>
<feature type="compositionally biased region" description="Polar residues" evidence="6">
    <location>
        <begin position="908"/>
        <end position="930"/>
    </location>
</feature>
<dbReference type="SUPFAM" id="SSF48403">
    <property type="entry name" value="Ankyrin repeat"/>
    <property type="match status" value="1"/>
</dbReference>
<dbReference type="PANTHER" id="PTHR47642:SF5">
    <property type="entry name" value="ATP-DEPENDENT DNA HELICASE"/>
    <property type="match status" value="1"/>
</dbReference>
<feature type="region of interest" description="Disordered" evidence="6">
    <location>
        <begin position="559"/>
        <end position="616"/>
    </location>
</feature>
<keyword evidence="4 5" id="KW-0378">Hydrolase</keyword>
<dbReference type="InterPro" id="IPR036770">
    <property type="entry name" value="Ankyrin_rpt-contain_sf"/>
</dbReference>
<dbReference type="GO" id="GO:0005524">
    <property type="term" value="F:ATP binding"/>
    <property type="evidence" value="ECO:0007669"/>
    <property type="project" value="UniProtKB-KW"/>
</dbReference>
<dbReference type="GO" id="GO:0006281">
    <property type="term" value="P:DNA repair"/>
    <property type="evidence" value="ECO:0007669"/>
    <property type="project" value="UniProtKB-KW"/>
</dbReference>
<dbReference type="SMART" id="SM00248">
    <property type="entry name" value="ANK"/>
    <property type="match status" value="8"/>
</dbReference>
<dbReference type="EC" id="5.6.2.3" evidence="5"/>
<dbReference type="SMART" id="SM00382">
    <property type="entry name" value="AAA"/>
    <property type="match status" value="1"/>
</dbReference>
<name>A0A1Q9C1E4_SYMMI</name>
<dbReference type="InterPro" id="IPR027417">
    <property type="entry name" value="P-loop_NTPase"/>
</dbReference>
<dbReference type="GO" id="GO:0004843">
    <property type="term" value="F:cysteine-type deubiquitinase activity"/>
    <property type="evidence" value="ECO:0007669"/>
    <property type="project" value="UniProtKB-EC"/>
</dbReference>
<dbReference type="SUPFAM" id="SSF54236">
    <property type="entry name" value="Ubiquitin-like"/>
    <property type="match status" value="1"/>
</dbReference>
<dbReference type="EMBL" id="LSRX01001937">
    <property type="protein sequence ID" value="OLP76741.1"/>
    <property type="molecule type" value="Genomic_DNA"/>
</dbReference>
<dbReference type="InterPro" id="IPR002110">
    <property type="entry name" value="Ankyrin_rpt"/>
</dbReference>
<evidence type="ECO:0000256" key="5">
    <source>
        <dbReference type="RuleBase" id="RU363044"/>
    </source>
</evidence>
<dbReference type="InterPro" id="IPR029071">
    <property type="entry name" value="Ubiquitin-like_domsf"/>
</dbReference>
<evidence type="ECO:0000256" key="6">
    <source>
        <dbReference type="SAM" id="MobiDB-lite"/>
    </source>
</evidence>
<comment type="catalytic activity">
    <reaction evidence="5">
        <text>ATP + H2O = ADP + phosphate + H(+)</text>
        <dbReference type="Rhea" id="RHEA:13065"/>
        <dbReference type="ChEBI" id="CHEBI:15377"/>
        <dbReference type="ChEBI" id="CHEBI:15378"/>
        <dbReference type="ChEBI" id="CHEBI:30616"/>
        <dbReference type="ChEBI" id="CHEBI:43474"/>
        <dbReference type="ChEBI" id="CHEBI:456216"/>
        <dbReference type="EC" id="5.6.2.3"/>
    </reaction>
</comment>
<reference evidence="7 8" key="1">
    <citation type="submission" date="2016-02" db="EMBL/GenBank/DDBJ databases">
        <title>Genome analysis of coral dinoflagellate symbionts highlights evolutionary adaptations to a symbiotic lifestyle.</title>
        <authorList>
            <person name="Aranda M."/>
            <person name="Li Y."/>
            <person name="Liew Y.J."/>
            <person name="Baumgarten S."/>
            <person name="Simakov O."/>
            <person name="Wilson M."/>
            <person name="Piel J."/>
            <person name="Ashoor H."/>
            <person name="Bougouffa S."/>
            <person name="Bajic V.B."/>
            <person name="Ryu T."/>
            <person name="Ravasi T."/>
            <person name="Bayer T."/>
            <person name="Micklem G."/>
            <person name="Kim H."/>
            <person name="Bhak J."/>
            <person name="Lajeunesse T.C."/>
            <person name="Voolstra C.R."/>
        </authorList>
    </citation>
    <scope>NUCLEOTIDE SEQUENCE [LARGE SCALE GENOMIC DNA]</scope>
    <source>
        <strain evidence="7 8">CCMP2467</strain>
    </source>
</reference>
<dbReference type="Pfam" id="PF00023">
    <property type="entry name" value="Ank"/>
    <property type="match status" value="1"/>
</dbReference>
<dbReference type="Gene3D" id="1.25.40.20">
    <property type="entry name" value="Ankyrin repeat-containing domain"/>
    <property type="match status" value="2"/>
</dbReference>
<keyword evidence="5" id="KW-0067">ATP-binding</keyword>
<dbReference type="PROSITE" id="PS50957">
    <property type="entry name" value="JOSEPHIN"/>
    <property type="match status" value="1"/>
</dbReference>
<dbReference type="Proteomes" id="UP000186817">
    <property type="component" value="Unassembled WGS sequence"/>
</dbReference>
<dbReference type="SMART" id="SM01246">
    <property type="entry name" value="Josephin"/>
    <property type="match status" value="1"/>
</dbReference>
<protein>
    <recommendedName>
        <fullName evidence="5">ATP-dependent DNA helicase</fullName>
        <ecNumber evidence="5">5.6.2.3</ecNumber>
    </recommendedName>
</protein>
<dbReference type="Gene3D" id="1.10.287.10">
    <property type="entry name" value="S15/NS1, RNA-binding"/>
    <property type="match status" value="1"/>
</dbReference>
<comment type="catalytic activity">
    <reaction evidence="1">
        <text>Thiol-dependent hydrolysis of ester, thioester, amide, peptide and isopeptide bonds formed by the C-terminal Gly of ubiquitin (a 76-residue protein attached to proteins as an intracellular targeting signal).</text>
        <dbReference type="EC" id="3.4.19.12"/>
    </reaction>
</comment>
<proteinExistence type="inferred from homology"/>
<keyword evidence="3" id="KW-0833">Ubl conjugation pathway</keyword>
<feature type="compositionally biased region" description="Low complexity" evidence="6">
    <location>
        <begin position="581"/>
        <end position="602"/>
    </location>
</feature>
<feature type="region of interest" description="Disordered" evidence="6">
    <location>
        <begin position="1893"/>
        <end position="1913"/>
    </location>
</feature>
<feature type="region of interest" description="Disordered" evidence="6">
    <location>
        <begin position="890"/>
        <end position="943"/>
    </location>
</feature>
<keyword evidence="5" id="KW-0233">DNA recombination</keyword>
<dbReference type="GO" id="GO:0006310">
    <property type="term" value="P:DNA recombination"/>
    <property type="evidence" value="ECO:0007669"/>
    <property type="project" value="UniProtKB-KW"/>
</dbReference>
<dbReference type="PANTHER" id="PTHR47642">
    <property type="entry name" value="ATP-DEPENDENT DNA HELICASE"/>
    <property type="match status" value="1"/>
</dbReference>
<dbReference type="Gene3D" id="3.40.50.300">
    <property type="entry name" value="P-loop containing nucleotide triphosphate hydrolases"/>
    <property type="match status" value="1"/>
</dbReference>
<evidence type="ECO:0000256" key="4">
    <source>
        <dbReference type="ARBA" id="ARBA00022801"/>
    </source>
</evidence>
<dbReference type="InterPro" id="IPR051055">
    <property type="entry name" value="PIF1_helicase"/>
</dbReference>
<dbReference type="InterPro" id="IPR010285">
    <property type="entry name" value="DNA_helicase_pif1-like_DEAD"/>
</dbReference>
<comment type="cofactor">
    <cofactor evidence="5">
        <name>Mg(2+)</name>
        <dbReference type="ChEBI" id="CHEBI:18420"/>
    </cofactor>
</comment>
<dbReference type="Gene3D" id="3.90.70.40">
    <property type="match status" value="1"/>
</dbReference>
<evidence type="ECO:0000256" key="2">
    <source>
        <dbReference type="ARBA" id="ARBA00022670"/>
    </source>
</evidence>
<evidence type="ECO:0000313" key="8">
    <source>
        <dbReference type="Proteomes" id="UP000186817"/>
    </source>
</evidence>
<keyword evidence="5" id="KW-0234">DNA repair</keyword>
<dbReference type="GO" id="GO:0006508">
    <property type="term" value="P:proteolysis"/>
    <property type="evidence" value="ECO:0007669"/>
    <property type="project" value="UniProtKB-KW"/>
</dbReference>
<feature type="region of interest" description="Disordered" evidence="6">
    <location>
        <begin position="810"/>
        <end position="855"/>
    </location>
</feature>
<dbReference type="InterPro" id="IPR006155">
    <property type="entry name" value="Josephin"/>
</dbReference>
<keyword evidence="8" id="KW-1185">Reference proteome</keyword>
<keyword evidence="5" id="KW-0547">Nucleotide-binding</keyword>
<dbReference type="GO" id="GO:0016579">
    <property type="term" value="P:protein deubiquitination"/>
    <property type="evidence" value="ECO:0007669"/>
    <property type="project" value="InterPro"/>
</dbReference>
<dbReference type="GO" id="GO:0043139">
    <property type="term" value="F:5'-3' DNA helicase activity"/>
    <property type="evidence" value="ECO:0007669"/>
    <property type="project" value="UniProtKB-EC"/>
</dbReference>
<dbReference type="Pfam" id="PF12796">
    <property type="entry name" value="Ank_2"/>
    <property type="match status" value="2"/>
</dbReference>
<feature type="compositionally biased region" description="Basic and acidic residues" evidence="6">
    <location>
        <begin position="819"/>
        <end position="835"/>
    </location>
</feature>